<dbReference type="InterPro" id="IPR021270">
    <property type="entry name" value="DUF2849"/>
</dbReference>
<organism evidence="2 3">
    <name type="scientific">Brevundimonas variabilis</name>
    <dbReference type="NCBI Taxonomy" id="74312"/>
    <lineage>
        <taxon>Bacteria</taxon>
        <taxon>Pseudomonadati</taxon>
        <taxon>Pseudomonadota</taxon>
        <taxon>Alphaproteobacteria</taxon>
        <taxon>Caulobacterales</taxon>
        <taxon>Caulobacteraceae</taxon>
        <taxon>Brevundimonas</taxon>
    </lineage>
</organism>
<comment type="caution">
    <text evidence="2">The sequence shown here is derived from an EMBL/GenBank/DDBJ whole genome shotgun (WGS) entry which is preliminary data.</text>
</comment>
<keyword evidence="3" id="KW-1185">Reference proteome</keyword>
<evidence type="ECO:0000313" key="2">
    <source>
        <dbReference type="EMBL" id="MBB5746053.1"/>
    </source>
</evidence>
<name>A0A7W9FFZ4_9CAUL</name>
<dbReference type="RefSeq" id="WP_183213000.1">
    <property type="nucleotide sequence ID" value="NZ_JACHOR010000002.1"/>
</dbReference>
<evidence type="ECO:0000313" key="3">
    <source>
        <dbReference type="Proteomes" id="UP000545037"/>
    </source>
</evidence>
<accession>A0A7W9FFZ4</accession>
<dbReference type="AlphaFoldDB" id="A0A7W9FFZ4"/>
<protein>
    <recommendedName>
        <fullName evidence="4">DUF2849 domain-containing protein</fullName>
    </recommendedName>
</protein>
<sequence length="89" mass="9470">MKLITANRLSDGRVIYVGADDGAVDAMLQAASFDEDQADAALGRAAARPDVFVNPYLVEVRGQTPSGRDRLKETIRATGPTVGHSLDAR</sequence>
<evidence type="ECO:0008006" key="4">
    <source>
        <dbReference type="Google" id="ProtNLM"/>
    </source>
</evidence>
<proteinExistence type="predicted"/>
<gene>
    <name evidence="2" type="ORF">GGR13_001637</name>
</gene>
<dbReference type="Proteomes" id="UP000545037">
    <property type="component" value="Unassembled WGS sequence"/>
</dbReference>
<feature type="region of interest" description="Disordered" evidence="1">
    <location>
        <begin position="63"/>
        <end position="89"/>
    </location>
</feature>
<dbReference type="Pfam" id="PF11011">
    <property type="entry name" value="DUF2849"/>
    <property type="match status" value="1"/>
</dbReference>
<evidence type="ECO:0000256" key="1">
    <source>
        <dbReference type="SAM" id="MobiDB-lite"/>
    </source>
</evidence>
<dbReference type="EMBL" id="JACHOR010000002">
    <property type="protein sequence ID" value="MBB5746053.1"/>
    <property type="molecule type" value="Genomic_DNA"/>
</dbReference>
<reference evidence="2 3" key="1">
    <citation type="submission" date="2020-08" db="EMBL/GenBank/DDBJ databases">
        <title>Genomic Encyclopedia of Type Strains, Phase IV (KMG-IV): sequencing the most valuable type-strain genomes for metagenomic binning, comparative biology and taxonomic classification.</title>
        <authorList>
            <person name="Goeker M."/>
        </authorList>
    </citation>
    <scope>NUCLEOTIDE SEQUENCE [LARGE SCALE GENOMIC DNA]</scope>
    <source>
        <strain evidence="2 3">DSM 4737</strain>
    </source>
</reference>